<organism evidence="6 7">
    <name type="scientific">Rhizobium herbae</name>
    <dbReference type="NCBI Taxonomy" id="508661"/>
    <lineage>
        <taxon>Bacteria</taxon>
        <taxon>Pseudomonadati</taxon>
        <taxon>Pseudomonadota</taxon>
        <taxon>Alphaproteobacteria</taxon>
        <taxon>Hyphomicrobiales</taxon>
        <taxon>Rhizobiaceae</taxon>
        <taxon>Rhizobium/Agrobacterium group</taxon>
        <taxon>Rhizobium</taxon>
    </lineage>
</organism>
<evidence type="ECO:0000259" key="5">
    <source>
        <dbReference type="PROSITE" id="PS50850"/>
    </source>
</evidence>
<protein>
    <submittedName>
        <fullName evidence="6">MFS family permease</fullName>
    </submittedName>
</protein>
<feature type="transmembrane region" description="Helical" evidence="4">
    <location>
        <begin position="277"/>
        <end position="298"/>
    </location>
</feature>
<dbReference type="SUPFAM" id="SSF103473">
    <property type="entry name" value="MFS general substrate transporter"/>
    <property type="match status" value="1"/>
</dbReference>
<keyword evidence="3 4" id="KW-0472">Membrane</keyword>
<dbReference type="InterPro" id="IPR036259">
    <property type="entry name" value="MFS_trans_sf"/>
</dbReference>
<reference evidence="6 7" key="1">
    <citation type="submission" date="2021-03" db="EMBL/GenBank/DDBJ databases">
        <title>Genomic Encyclopedia of Type Strains, Phase IV (KMG-IV): sequencing the most valuable type-strain genomes for metagenomic binning, comparative biology and taxonomic classification.</title>
        <authorList>
            <person name="Goeker M."/>
        </authorList>
    </citation>
    <scope>NUCLEOTIDE SEQUENCE [LARGE SCALE GENOMIC DNA]</scope>
    <source>
        <strain evidence="6 7">DSM 26427</strain>
    </source>
</reference>
<dbReference type="Proteomes" id="UP000823786">
    <property type="component" value="Unassembled WGS sequence"/>
</dbReference>
<evidence type="ECO:0000256" key="1">
    <source>
        <dbReference type="ARBA" id="ARBA00022692"/>
    </source>
</evidence>
<dbReference type="InterPro" id="IPR020846">
    <property type="entry name" value="MFS_dom"/>
</dbReference>
<name>A0ABS4ES81_9HYPH</name>
<dbReference type="InterPro" id="IPR050327">
    <property type="entry name" value="Proton-linked_MCT"/>
</dbReference>
<feature type="transmembrane region" description="Helical" evidence="4">
    <location>
        <begin position="190"/>
        <end position="208"/>
    </location>
</feature>
<feature type="transmembrane region" description="Helical" evidence="4">
    <location>
        <begin position="24"/>
        <end position="43"/>
    </location>
</feature>
<feature type="domain" description="Major facilitator superfamily (MFS) profile" evidence="5">
    <location>
        <begin position="1"/>
        <end position="333"/>
    </location>
</feature>
<dbReference type="Gene3D" id="1.20.1250.20">
    <property type="entry name" value="MFS general substrate transporter like domains"/>
    <property type="match status" value="1"/>
</dbReference>
<feature type="transmembrane region" description="Helical" evidence="4">
    <location>
        <begin position="155"/>
        <end position="178"/>
    </location>
</feature>
<feature type="transmembrane region" description="Helical" evidence="4">
    <location>
        <begin position="116"/>
        <end position="134"/>
    </location>
</feature>
<dbReference type="Pfam" id="PF07690">
    <property type="entry name" value="MFS_1"/>
    <property type="match status" value="1"/>
</dbReference>
<sequence>MFVTMGLMAPVIGKAFHRFGARRIMAIGAALIGCGIACVGAAQSVPVYLMAWGLIGLAGAMFLTTAAYIYLAGFADDRARGMIGTLMLVTGLAGSVFWPVTAFLEHTVGWRVATQIYAVVMLAIVTPMIFLGLPEVGGSRQNRSDGGGAVRRGRIFWFLVAAIALNSFVTFGMEATGIELFRTLGADPAWAVGLASFLGVLKVCGRLIDMAGGRRWDSLATGLVAGAMIPAGLMMLLAFGATSWAVLACLILFGIGSGAFAVARATMPLVFYRKADYAAAMSAIALPMNLTSAMAAPILSGLLTGSGATATLALLVVCSGGALFLLLWLNTLRKRSVPMGSEIQS</sequence>
<evidence type="ECO:0000313" key="6">
    <source>
        <dbReference type="EMBL" id="MBP1860798.1"/>
    </source>
</evidence>
<evidence type="ECO:0000256" key="2">
    <source>
        <dbReference type="ARBA" id="ARBA00022989"/>
    </source>
</evidence>
<gene>
    <name evidence="6" type="ORF">J2Z75_004319</name>
</gene>
<dbReference type="PROSITE" id="PS50850">
    <property type="entry name" value="MFS"/>
    <property type="match status" value="1"/>
</dbReference>
<evidence type="ECO:0000256" key="4">
    <source>
        <dbReference type="SAM" id="Phobius"/>
    </source>
</evidence>
<dbReference type="PANTHER" id="PTHR11360:SF290">
    <property type="entry name" value="MONOCARBOXYLATE MFS PERMEASE"/>
    <property type="match status" value="1"/>
</dbReference>
<dbReference type="PANTHER" id="PTHR11360">
    <property type="entry name" value="MONOCARBOXYLATE TRANSPORTER"/>
    <property type="match status" value="1"/>
</dbReference>
<accession>A0ABS4ES81</accession>
<feature type="transmembrane region" description="Helical" evidence="4">
    <location>
        <begin position="220"/>
        <end position="239"/>
    </location>
</feature>
<feature type="transmembrane region" description="Helical" evidence="4">
    <location>
        <begin position="245"/>
        <end position="265"/>
    </location>
</feature>
<feature type="transmembrane region" description="Helical" evidence="4">
    <location>
        <begin position="310"/>
        <end position="329"/>
    </location>
</feature>
<dbReference type="EMBL" id="JAGGJV010000008">
    <property type="protein sequence ID" value="MBP1860798.1"/>
    <property type="molecule type" value="Genomic_DNA"/>
</dbReference>
<keyword evidence="1 4" id="KW-0812">Transmembrane</keyword>
<evidence type="ECO:0000256" key="3">
    <source>
        <dbReference type="ARBA" id="ARBA00023136"/>
    </source>
</evidence>
<keyword evidence="2 4" id="KW-1133">Transmembrane helix</keyword>
<keyword evidence="7" id="KW-1185">Reference proteome</keyword>
<feature type="transmembrane region" description="Helical" evidence="4">
    <location>
        <begin position="49"/>
        <end position="71"/>
    </location>
</feature>
<comment type="caution">
    <text evidence="6">The sequence shown here is derived from an EMBL/GenBank/DDBJ whole genome shotgun (WGS) entry which is preliminary data.</text>
</comment>
<proteinExistence type="predicted"/>
<dbReference type="InterPro" id="IPR011701">
    <property type="entry name" value="MFS"/>
</dbReference>
<feature type="transmembrane region" description="Helical" evidence="4">
    <location>
        <begin position="83"/>
        <end position="104"/>
    </location>
</feature>
<evidence type="ECO:0000313" key="7">
    <source>
        <dbReference type="Proteomes" id="UP000823786"/>
    </source>
</evidence>